<protein>
    <submittedName>
        <fullName evidence="2">Uncharacterized protein</fullName>
    </submittedName>
</protein>
<accession>A0A8H6NWE0</accession>
<comment type="caution">
    <text evidence="2">The sequence shown here is derived from an EMBL/GenBank/DDBJ whole genome shotgun (WGS) entry which is preliminary data.</text>
</comment>
<gene>
    <name evidence="2" type="ORF">CMUS01_01692</name>
</gene>
<evidence type="ECO:0000256" key="1">
    <source>
        <dbReference type="SAM" id="MobiDB-lite"/>
    </source>
</evidence>
<proteinExistence type="predicted"/>
<name>A0A8H6NWE0_9PEZI</name>
<dbReference type="AlphaFoldDB" id="A0A8H6NWE0"/>
<dbReference type="Proteomes" id="UP000639643">
    <property type="component" value="Unassembled WGS sequence"/>
</dbReference>
<organism evidence="2 3">
    <name type="scientific">Colletotrichum musicola</name>
    <dbReference type="NCBI Taxonomy" id="2175873"/>
    <lineage>
        <taxon>Eukaryota</taxon>
        <taxon>Fungi</taxon>
        <taxon>Dikarya</taxon>
        <taxon>Ascomycota</taxon>
        <taxon>Pezizomycotina</taxon>
        <taxon>Sordariomycetes</taxon>
        <taxon>Hypocreomycetidae</taxon>
        <taxon>Glomerellales</taxon>
        <taxon>Glomerellaceae</taxon>
        <taxon>Colletotrichum</taxon>
        <taxon>Colletotrichum orchidearum species complex</taxon>
    </lineage>
</organism>
<dbReference type="EMBL" id="WIGM01000030">
    <property type="protein sequence ID" value="KAF6843852.1"/>
    <property type="molecule type" value="Genomic_DNA"/>
</dbReference>
<feature type="region of interest" description="Disordered" evidence="1">
    <location>
        <begin position="77"/>
        <end position="113"/>
    </location>
</feature>
<reference evidence="2" key="1">
    <citation type="journal article" date="2020" name="Phytopathology">
        <title>Genome Sequence Resources of Colletotrichum truncatum, C. plurivorum, C. musicola, and C. sojae: Four Species Pathogenic to Soybean (Glycine max).</title>
        <authorList>
            <person name="Rogerio F."/>
            <person name="Boufleur T.R."/>
            <person name="Ciampi-Guillardi M."/>
            <person name="Sukno S.A."/>
            <person name="Thon M.R."/>
            <person name="Massola Junior N.S."/>
            <person name="Baroncelli R."/>
        </authorList>
    </citation>
    <scope>NUCLEOTIDE SEQUENCE</scope>
    <source>
        <strain evidence="2">LFN0074</strain>
    </source>
</reference>
<evidence type="ECO:0000313" key="2">
    <source>
        <dbReference type="EMBL" id="KAF6843852.1"/>
    </source>
</evidence>
<sequence>MASAVRAGIAVPADRSCRGRAAGDALKVRGGTRHWQNGRGGKGHWREFRRRPRRYVEDREVRVALHIYTAQSHMNEEMDPLSSTTDGKHRHSTSTVGAAQNRGGGVMKRPGADEGVGISHRVARTGWSIVELSRLPNIKVSVAGGYRPVGRQRSWAININNKKTLDVLSVLAHGELAASARR</sequence>
<evidence type="ECO:0000313" key="3">
    <source>
        <dbReference type="Proteomes" id="UP000639643"/>
    </source>
</evidence>
<keyword evidence="3" id="KW-1185">Reference proteome</keyword>